<keyword evidence="5" id="KW-1185">Reference proteome</keyword>
<dbReference type="Gene3D" id="3.40.50.410">
    <property type="entry name" value="von Willebrand factor, type A domain"/>
    <property type="match status" value="1"/>
</dbReference>
<dbReference type="AlphaFoldDB" id="A0AAV5UX44"/>
<dbReference type="InterPro" id="IPR036465">
    <property type="entry name" value="vWFA_dom_sf"/>
</dbReference>
<evidence type="ECO:0008006" key="6">
    <source>
        <dbReference type="Google" id="ProtNLM"/>
    </source>
</evidence>
<dbReference type="SUPFAM" id="SSF56436">
    <property type="entry name" value="C-type lectin-like"/>
    <property type="match status" value="1"/>
</dbReference>
<dbReference type="PANTHER" id="PTHR31024:SF3">
    <property type="entry name" value="C-TYPE LECTIN-RELATED"/>
    <property type="match status" value="1"/>
</dbReference>
<evidence type="ECO:0000313" key="5">
    <source>
        <dbReference type="Proteomes" id="UP001432322"/>
    </source>
</evidence>
<organism evidence="4 5">
    <name type="scientific">Pristionchus fissidentatus</name>
    <dbReference type="NCBI Taxonomy" id="1538716"/>
    <lineage>
        <taxon>Eukaryota</taxon>
        <taxon>Metazoa</taxon>
        <taxon>Ecdysozoa</taxon>
        <taxon>Nematoda</taxon>
        <taxon>Chromadorea</taxon>
        <taxon>Rhabditida</taxon>
        <taxon>Rhabditina</taxon>
        <taxon>Diplogasteromorpha</taxon>
        <taxon>Diplogasteroidea</taxon>
        <taxon>Neodiplogasteridae</taxon>
        <taxon>Pristionchus</taxon>
    </lineage>
</organism>
<evidence type="ECO:0000259" key="2">
    <source>
        <dbReference type="PROSITE" id="PS50041"/>
    </source>
</evidence>
<keyword evidence="1" id="KW-0732">Signal</keyword>
<gene>
    <name evidence="4" type="ORF">PFISCL1PPCAC_2459</name>
</gene>
<dbReference type="SMART" id="SM00327">
    <property type="entry name" value="VWA"/>
    <property type="match status" value="1"/>
</dbReference>
<accession>A0AAV5UX44</accession>
<dbReference type="PROSITE" id="PS50041">
    <property type="entry name" value="C_TYPE_LECTIN_2"/>
    <property type="match status" value="1"/>
</dbReference>
<evidence type="ECO:0000259" key="3">
    <source>
        <dbReference type="PROSITE" id="PS50234"/>
    </source>
</evidence>
<evidence type="ECO:0000256" key="1">
    <source>
        <dbReference type="SAM" id="SignalP"/>
    </source>
</evidence>
<dbReference type="InterPro" id="IPR002035">
    <property type="entry name" value="VWF_A"/>
</dbReference>
<feature type="domain" description="VWFA" evidence="3">
    <location>
        <begin position="369"/>
        <end position="431"/>
    </location>
</feature>
<dbReference type="Proteomes" id="UP001432322">
    <property type="component" value="Unassembled WGS sequence"/>
</dbReference>
<protein>
    <recommendedName>
        <fullName evidence="6">C-type lectin</fullName>
    </recommendedName>
</protein>
<dbReference type="InterPro" id="IPR001304">
    <property type="entry name" value="C-type_lectin-like"/>
</dbReference>
<dbReference type="Gene3D" id="3.10.100.10">
    <property type="entry name" value="Mannose-Binding Protein A, subunit A"/>
    <property type="match status" value="1"/>
</dbReference>
<dbReference type="Pfam" id="PF00092">
    <property type="entry name" value="VWA"/>
    <property type="match status" value="1"/>
</dbReference>
<feature type="non-terminal residue" evidence="4">
    <location>
        <position position="1"/>
    </location>
</feature>
<feature type="signal peptide" evidence="1">
    <location>
        <begin position="1"/>
        <end position="19"/>
    </location>
</feature>
<dbReference type="SMART" id="SM00034">
    <property type="entry name" value="CLECT"/>
    <property type="match status" value="1"/>
</dbReference>
<feature type="chain" id="PRO_5043719620" description="C-type lectin" evidence="1">
    <location>
        <begin position="20"/>
        <end position="696"/>
    </location>
</feature>
<dbReference type="InterPro" id="IPR016186">
    <property type="entry name" value="C-type_lectin-like/link_sf"/>
</dbReference>
<feature type="domain" description="C-type lectin" evidence="2">
    <location>
        <begin position="569"/>
        <end position="685"/>
    </location>
</feature>
<name>A0AAV5UX44_9BILA</name>
<dbReference type="EMBL" id="BTSY01000001">
    <property type="protein sequence ID" value="GMT11162.1"/>
    <property type="molecule type" value="Genomic_DNA"/>
</dbReference>
<proteinExistence type="predicted"/>
<dbReference type="Pfam" id="PF00059">
    <property type="entry name" value="Lectin_C"/>
    <property type="match status" value="1"/>
</dbReference>
<comment type="caution">
    <text evidence="4">The sequence shown here is derived from an EMBL/GenBank/DDBJ whole genome shotgun (WGS) entry which is preliminary data.</text>
</comment>
<dbReference type="SUPFAM" id="SSF53300">
    <property type="entry name" value="vWA-like"/>
    <property type="match status" value="1"/>
</dbReference>
<evidence type="ECO:0000313" key="4">
    <source>
        <dbReference type="EMBL" id="GMT11162.1"/>
    </source>
</evidence>
<dbReference type="InterPro" id="IPR016187">
    <property type="entry name" value="CTDL_fold"/>
</dbReference>
<dbReference type="PANTHER" id="PTHR31024">
    <property type="entry name" value="C-TYPE LECTIN"/>
    <property type="match status" value="1"/>
</dbReference>
<reference evidence="4" key="1">
    <citation type="submission" date="2023-10" db="EMBL/GenBank/DDBJ databases">
        <title>Genome assembly of Pristionchus species.</title>
        <authorList>
            <person name="Yoshida K."/>
            <person name="Sommer R.J."/>
        </authorList>
    </citation>
    <scope>NUCLEOTIDE SEQUENCE</scope>
    <source>
        <strain evidence="4">RS5133</strain>
    </source>
</reference>
<sequence length="696" mass="76031">SQMKSLLLLLLICASGANAFVYSCDEVKEMILKKTTVDAANACVSLDEFTPFSDFVKEVFVQDVTGKNKWSLLEVAEVGGCVNSTVSSWSIVTTRADQGQTINCDYAFAVLFGSTTTTIVNAYGEGHNHKTYTAGNVTIVSPRGGILIDFSCNNTEQHLDLYSGMGKDLHEEVFFMGSAECGDRFTVWALDTAITIGIPDDGYIRMTVYGTGGYLSIGATEYNLVLMGSGKANNLVQHGDDDKFIWLDSDYGVTFLIDGYAEMDKKVGNSMVITALCEKVNCTNQRVHLNDSAVHLSLDADFLMVDYYTKVNESNFYRDDDSFFLRIRSIPNYFNETTPNVPAKISTDYSCGCDLTKGHADFASDIWLDIIFVVDVSQAIGNGNLSQASAMIESIMNSLKLEDSNSTDSKYSRVGLVAASDKSEIIFDLSTPYNGAINLNMANAYYADIASGISTAMEMFSRASKRSSRQLIFIISASDSSYPSFKINFSQSKSSQTSPADMFKSGGGVIVVTDLDVFGIPSLRNYASPGYVEIGLNNNFNIDLQTLCDANCFCVPGQVAFTTNERNTPNRGCYSSPPTATTYQSAKSICQSGNAILSTSHDDAKQYFLLQIMAQYGTKKAAWIGYEKNGNNYEWIDASISPYTNWASGEPNSNKGNCVYSVQTTGFNSAWYAESCSVDHLFVCEKAPCAVNNYCD</sequence>
<dbReference type="PROSITE" id="PS50234">
    <property type="entry name" value="VWFA"/>
    <property type="match status" value="1"/>
</dbReference>
<dbReference type="CDD" id="cd00037">
    <property type="entry name" value="CLECT"/>
    <property type="match status" value="1"/>
</dbReference>